<dbReference type="AlphaFoldDB" id="A0A0X8XZ68"/>
<keyword evidence="1" id="KW-1133">Transmembrane helix</keyword>
<dbReference type="OrthoDB" id="107667at2157"/>
<name>A0A0X8XZ68_9EURY</name>
<dbReference type="EMBL" id="LT158599">
    <property type="protein sequence ID" value="CVK34688.1"/>
    <property type="molecule type" value="Genomic_DNA"/>
</dbReference>
<sequence>MRVVDLKGSLKLPKINVDRRDALVAVLAAAAVISIAFCGWTLFVDYTETSRVAEFSRHVAASEADLFLLSGDISSHMRSRPDHPSIAECDAWMRELGALADYGRDLTSYHRQVIAADVVPEAYTGAQSAYTRALDNLNRAFSLWSSAAGAYHTGAYTAANNNLAGADRAWKDYITAISDYDRELRRAEEGEEG</sequence>
<keyword evidence="1" id="KW-0472">Membrane</keyword>
<proteinExistence type="predicted"/>
<dbReference type="Proteomes" id="UP000069850">
    <property type="component" value="Chromosome 1"/>
</dbReference>
<organism evidence="2 3">
    <name type="scientific">Methanoculleus bourgensis</name>
    <dbReference type="NCBI Taxonomy" id="83986"/>
    <lineage>
        <taxon>Archaea</taxon>
        <taxon>Methanobacteriati</taxon>
        <taxon>Methanobacteriota</taxon>
        <taxon>Stenosarchaea group</taxon>
        <taxon>Methanomicrobia</taxon>
        <taxon>Methanomicrobiales</taxon>
        <taxon>Methanomicrobiaceae</taxon>
        <taxon>Methanoculleus</taxon>
    </lineage>
</organism>
<evidence type="ECO:0000256" key="1">
    <source>
        <dbReference type="SAM" id="Phobius"/>
    </source>
</evidence>
<evidence type="ECO:0000313" key="3">
    <source>
        <dbReference type="Proteomes" id="UP000069850"/>
    </source>
</evidence>
<evidence type="ECO:0008006" key="4">
    <source>
        <dbReference type="Google" id="ProtNLM"/>
    </source>
</evidence>
<dbReference type="RefSeq" id="WP_062266240.1">
    <property type="nucleotide sequence ID" value="NZ_LT158599.1"/>
</dbReference>
<gene>
    <name evidence="2" type="ORF">MMAB1_3475</name>
</gene>
<feature type="transmembrane region" description="Helical" evidence="1">
    <location>
        <begin position="21"/>
        <end position="43"/>
    </location>
</feature>
<reference evidence="2 3" key="1">
    <citation type="submission" date="2016-01" db="EMBL/GenBank/DDBJ databases">
        <authorList>
            <person name="Manzoor S."/>
        </authorList>
    </citation>
    <scope>NUCLEOTIDE SEQUENCE [LARGE SCALE GENOMIC DNA]</scope>
    <source>
        <strain evidence="2">Methanoculleus sp MAB1</strain>
    </source>
</reference>
<accession>A0A0X8XZ68</accession>
<dbReference type="KEGG" id="mema:MMAB1_3475"/>
<evidence type="ECO:0000313" key="2">
    <source>
        <dbReference type="EMBL" id="CVK34688.1"/>
    </source>
</evidence>
<dbReference type="GeneID" id="27138850"/>
<protein>
    <recommendedName>
        <fullName evidence="4">Chemotaxis methyl-accepting receptor HlyB-like 4HB MCP domain-containing protein</fullName>
    </recommendedName>
</protein>
<keyword evidence="1" id="KW-0812">Transmembrane</keyword>